<keyword evidence="3" id="KW-1185">Reference proteome</keyword>
<gene>
    <name evidence="2" type="ORF">HER31_16730</name>
</gene>
<evidence type="ECO:0000313" key="2">
    <source>
        <dbReference type="EMBL" id="QIZ78402.1"/>
    </source>
</evidence>
<dbReference type="KEGG" id="fes:HER31_16730"/>
<feature type="compositionally biased region" description="Basic and acidic residues" evidence="1">
    <location>
        <begin position="42"/>
        <end position="66"/>
    </location>
</feature>
<dbReference type="EMBL" id="CP051180">
    <property type="protein sequence ID" value="QIZ78402.1"/>
    <property type="molecule type" value="Genomic_DNA"/>
</dbReference>
<feature type="compositionally biased region" description="Low complexity" evidence="1">
    <location>
        <begin position="67"/>
        <end position="84"/>
    </location>
</feature>
<evidence type="ECO:0000313" key="3">
    <source>
        <dbReference type="Proteomes" id="UP000501602"/>
    </source>
</evidence>
<protein>
    <submittedName>
        <fullName evidence="2">Uncharacterized protein</fullName>
    </submittedName>
</protein>
<feature type="compositionally biased region" description="Polar residues" evidence="1">
    <location>
        <begin position="1"/>
        <end position="18"/>
    </location>
</feature>
<feature type="region of interest" description="Disordered" evidence="1">
    <location>
        <begin position="1"/>
        <end position="117"/>
    </location>
</feature>
<accession>A0A6H1UKS6</accession>
<organism evidence="2 3">
    <name type="scientific">Ferrimonas lipolytica</name>
    <dbReference type="NCBI Taxonomy" id="2724191"/>
    <lineage>
        <taxon>Bacteria</taxon>
        <taxon>Pseudomonadati</taxon>
        <taxon>Pseudomonadota</taxon>
        <taxon>Gammaproteobacteria</taxon>
        <taxon>Alteromonadales</taxon>
        <taxon>Ferrimonadaceae</taxon>
        <taxon>Ferrimonas</taxon>
    </lineage>
</organism>
<feature type="compositionally biased region" description="Polar residues" evidence="1">
    <location>
        <begin position="106"/>
        <end position="117"/>
    </location>
</feature>
<evidence type="ECO:0000256" key="1">
    <source>
        <dbReference type="SAM" id="MobiDB-lite"/>
    </source>
</evidence>
<dbReference type="AlphaFoldDB" id="A0A6H1UKS6"/>
<proteinExistence type="predicted"/>
<sequence>MFLVSNFPQVPLATTNPATEGAAREQQLRQPLPAPEALAKAAAERSLDTERDKAELIQQKGSDKEQQQQQSSQQQDDSESAQQSYGKESLKALLAQARPTIDRPSQARTSSGLAETNAHQVIADADYNRFGKIICQFYNGSGLPQQQPRLLAST</sequence>
<reference evidence="2 3" key="1">
    <citation type="submission" date="2020-04" db="EMBL/GenBank/DDBJ databases">
        <title>Ferrimonas sp. S7 isolated from sea water.</title>
        <authorList>
            <person name="Bae S.S."/>
            <person name="Baek K."/>
        </authorList>
    </citation>
    <scope>NUCLEOTIDE SEQUENCE [LARGE SCALE GENOMIC DNA]</scope>
    <source>
        <strain evidence="2 3">S7</strain>
    </source>
</reference>
<name>A0A6H1UKS6_9GAMM</name>
<dbReference type="Proteomes" id="UP000501602">
    <property type="component" value="Chromosome"/>
</dbReference>
<dbReference type="RefSeq" id="WP_168662335.1">
    <property type="nucleotide sequence ID" value="NZ_CP051180.1"/>
</dbReference>